<evidence type="ECO:0000313" key="10">
    <source>
        <dbReference type="Proteomes" id="UP000241960"/>
    </source>
</evidence>
<evidence type="ECO:0000313" key="8">
    <source>
        <dbReference type="EMBL" id="PTI76282.1"/>
    </source>
</evidence>
<protein>
    <submittedName>
        <fullName evidence="8">NINE protein</fullName>
    </submittedName>
</protein>
<dbReference type="Proteomes" id="UP000240859">
    <property type="component" value="Unassembled WGS sequence"/>
</dbReference>
<feature type="transmembrane region" description="Helical" evidence="5">
    <location>
        <begin position="6"/>
        <end position="25"/>
    </location>
</feature>
<keyword evidence="3 5" id="KW-1133">Transmembrane helix</keyword>
<comment type="caution">
    <text evidence="8">The sequence shown here is derived from an EMBL/GenBank/DDBJ whole genome shotgun (WGS) entry which is preliminary data.</text>
</comment>
<name>A0A9Q6HQL6_9STAP</name>
<evidence type="ECO:0000313" key="9">
    <source>
        <dbReference type="Proteomes" id="UP000240859"/>
    </source>
</evidence>
<dbReference type="AlphaFoldDB" id="A0A9Q6HQL6"/>
<dbReference type="RefSeq" id="WP_046836202.1">
    <property type="nucleotide sequence ID" value="NZ_CP018199.1"/>
</dbReference>
<evidence type="ECO:0000256" key="2">
    <source>
        <dbReference type="ARBA" id="ARBA00022692"/>
    </source>
</evidence>
<dbReference type="EMBL" id="PZFR01000063">
    <property type="protein sequence ID" value="PTI68280.1"/>
    <property type="molecule type" value="Genomic_DNA"/>
</dbReference>
<comment type="subcellular location">
    <subcellularLocation>
        <location evidence="1">Membrane</location>
        <topology evidence="1">Multi-pass membrane protein</topology>
    </subcellularLocation>
</comment>
<proteinExistence type="predicted"/>
<evidence type="ECO:0000256" key="5">
    <source>
        <dbReference type="SAM" id="Phobius"/>
    </source>
</evidence>
<dbReference type="EMBL" id="PZFQ01000012">
    <property type="protein sequence ID" value="PTI76282.1"/>
    <property type="molecule type" value="Genomic_DNA"/>
</dbReference>
<evidence type="ECO:0000259" key="6">
    <source>
        <dbReference type="Pfam" id="PF05154"/>
    </source>
</evidence>
<accession>A0A9Q6HQL6</accession>
<keyword evidence="9" id="KW-1185">Reference proteome</keyword>
<evidence type="ECO:0000313" key="7">
    <source>
        <dbReference type="EMBL" id="PTI68280.1"/>
    </source>
</evidence>
<dbReference type="GO" id="GO:0016020">
    <property type="term" value="C:membrane"/>
    <property type="evidence" value="ECO:0007669"/>
    <property type="project" value="UniProtKB-SubCell"/>
</dbReference>
<reference evidence="9 10" key="1">
    <citation type="journal article" date="2016" name="Front. Microbiol.">
        <title>Comprehensive Phylogenetic Analysis of Bovine Non-aureus Staphylococci Species Based on Whole-Genome Sequencing.</title>
        <authorList>
            <person name="Naushad S."/>
            <person name="Barkema H.W."/>
            <person name="Luby C."/>
            <person name="Condas L.A."/>
            <person name="Nobrega D.B."/>
            <person name="Carson D.A."/>
            <person name="De Buck J."/>
        </authorList>
    </citation>
    <scope>NUCLEOTIDE SEQUENCE [LARGE SCALE GENOMIC DNA]</scope>
    <source>
        <strain evidence="7 9">SNUC 1084</strain>
        <strain evidence="8 10">SNUC 1231</strain>
    </source>
</reference>
<organism evidence="8 10">
    <name type="scientific">Staphylococcus succinus</name>
    <dbReference type="NCBI Taxonomy" id="61015"/>
    <lineage>
        <taxon>Bacteria</taxon>
        <taxon>Bacillati</taxon>
        <taxon>Bacillota</taxon>
        <taxon>Bacilli</taxon>
        <taxon>Bacillales</taxon>
        <taxon>Staphylococcaceae</taxon>
        <taxon>Staphylococcus</taxon>
    </lineage>
</organism>
<dbReference type="GeneID" id="93720831"/>
<feature type="transmembrane region" description="Helical" evidence="5">
    <location>
        <begin position="32"/>
        <end position="56"/>
    </location>
</feature>
<keyword evidence="4 5" id="KW-0472">Membrane</keyword>
<keyword evidence="2 5" id="KW-0812">Transmembrane</keyword>
<sequence length="67" mass="7378">MEVNKIIYILLAFFLGSFGVHKFYAGKNMQGLLHILFCWTAIPHILAIISGVLVAFKPADSNGNVTL</sequence>
<evidence type="ECO:0000256" key="4">
    <source>
        <dbReference type="ARBA" id="ARBA00023136"/>
    </source>
</evidence>
<dbReference type="Pfam" id="PF05154">
    <property type="entry name" value="TM2"/>
    <property type="match status" value="1"/>
</dbReference>
<dbReference type="Proteomes" id="UP000241960">
    <property type="component" value="Unassembled WGS sequence"/>
</dbReference>
<evidence type="ECO:0000256" key="3">
    <source>
        <dbReference type="ARBA" id="ARBA00022989"/>
    </source>
</evidence>
<reference evidence="8" key="2">
    <citation type="submission" date="2018-03" db="EMBL/GenBank/DDBJ databases">
        <authorList>
            <person name="Naushad S."/>
        </authorList>
    </citation>
    <scope>NUCLEOTIDE SEQUENCE</scope>
    <source>
        <strain evidence="7">SNUC 1084</strain>
        <strain evidence="8">SNUC 1231</strain>
    </source>
</reference>
<evidence type="ECO:0000256" key="1">
    <source>
        <dbReference type="ARBA" id="ARBA00004141"/>
    </source>
</evidence>
<dbReference type="InterPro" id="IPR007829">
    <property type="entry name" value="TM2"/>
</dbReference>
<gene>
    <name evidence="7" type="ORF">BU057_09465</name>
    <name evidence="8" type="ORF">BU058_05100</name>
</gene>
<feature type="domain" description="TM2" evidence="6">
    <location>
        <begin position="1"/>
        <end position="51"/>
    </location>
</feature>